<dbReference type="AlphaFoldDB" id="A0A0E9WRC5"/>
<name>A0A0E9WRC5_ANGAN</name>
<protein>
    <submittedName>
        <fullName evidence="1">Uncharacterized protein</fullName>
    </submittedName>
</protein>
<reference evidence="1" key="1">
    <citation type="submission" date="2014-11" db="EMBL/GenBank/DDBJ databases">
        <authorList>
            <person name="Amaro Gonzalez C."/>
        </authorList>
    </citation>
    <scope>NUCLEOTIDE SEQUENCE</scope>
</reference>
<proteinExistence type="predicted"/>
<sequence>MASYSNCKDCSCTCLISDLCCNIIQLYPAFTHKRTLGALLLRLKKLTFKKLLFFYFYFLNR</sequence>
<organism evidence="1">
    <name type="scientific">Anguilla anguilla</name>
    <name type="common">European freshwater eel</name>
    <name type="synonym">Muraena anguilla</name>
    <dbReference type="NCBI Taxonomy" id="7936"/>
    <lineage>
        <taxon>Eukaryota</taxon>
        <taxon>Metazoa</taxon>
        <taxon>Chordata</taxon>
        <taxon>Craniata</taxon>
        <taxon>Vertebrata</taxon>
        <taxon>Euteleostomi</taxon>
        <taxon>Actinopterygii</taxon>
        <taxon>Neopterygii</taxon>
        <taxon>Teleostei</taxon>
        <taxon>Anguilliformes</taxon>
        <taxon>Anguillidae</taxon>
        <taxon>Anguilla</taxon>
    </lineage>
</organism>
<dbReference type="EMBL" id="GBXM01015603">
    <property type="protein sequence ID" value="JAH92974.1"/>
    <property type="molecule type" value="Transcribed_RNA"/>
</dbReference>
<reference evidence="1" key="2">
    <citation type="journal article" date="2015" name="Fish Shellfish Immunol.">
        <title>Early steps in the European eel (Anguilla anguilla)-Vibrio vulnificus interaction in the gills: Role of the RtxA13 toxin.</title>
        <authorList>
            <person name="Callol A."/>
            <person name="Pajuelo D."/>
            <person name="Ebbesson L."/>
            <person name="Teles M."/>
            <person name="MacKenzie S."/>
            <person name="Amaro C."/>
        </authorList>
    </citation>
    <scope>NUCLEOTIDE SEQUENCE</scope>
</reference>
<evidence type="ECO:0000313" key="1">
    <source>
        <dbReference type="EMBL" id="JAH92974.1"/>
    </source>
</evidence>
<accession>A0A0E9WRC5</accession>